<accession>A0A8S2WFT1</accession>
<dbReference type="AlphaFoldDB" id="A0A8S2WFT1"/>
<reference evidence="1" key="1">
    <citation type="submission" date="2021-02" db="EMBL/GenBank/DDBJ databases">
        <authorList>
            <person name="Nowell W R."/>
        </authorList>
    </citation>
    <scope>NUCLEOTIDE SEQUENCE</scope>
</reference>
<evidence type="ECO:0000313" key="1">
    <source>
        <dbReference type="EMBL" id="CAF4432708.1"/>
    </source>
</evidence>
<comment type="caution">
    <text evidence="1">The sequence shown here is derived from an EMBL/GenBank/DDBJ whole genome shotgun (WGS) entry which is preliminary data.</text>
</comment>
<protein>
    <submittedName>
        <fullName evidence="1">Uncharacterized protein</fullName>
    </submittedName>
</protein>
<sequence>MVSTAVNLQQQLDNATGGSRGQQIQVKAVSVAMRQVQNIGEK</sequence>
<feature type="non-terminal residue" evidence="1">
    <location>
        <position position="1"/>
    </location>
</feature>
<dbReference type="Proteomes" id="UP000681722">
    <property type="component" value="Unassembled WGS sequence"/>
</dbReference>
<proteinExistence type="predicted"/>
<organism evidence="1 2">
    <name type="scientific">Didymodactylos carnosus</name>
    <dbReference type="NCBI Taxonomy" id="1234261"/>
    <lineage>
        <taxon>Eukaryota</taxon>
        <taxon>Metazoa</taxon>
        <taxon>Spiralia</taxon>
        <taxon>Gnathifera</taxon>
        <taxon>Rotifera</taxon>
        <taxon>Eurotatoria</taxon>
        <taxon>Bdelloidea</taxon>
        <taxon>Philodinida</taxon>
        <taxon>Philodinidae</taxon>
        <taxon>Didymodactylos</taxon>
    </lineage>
</organism>
<dbReference type="EMBL" id="CAJOBC010095438">
    <property type="protein sequence ID" value="CAF4432708.1"/>
    <property type="molecule type" value="Genomic_DNA"/>
</dbReference>
<name>A0A8S2WFT1_9BILA</name>
<evidence type="ECO:0000313" key="2">
    <source>
        <dbReference type="Proteomes" id="UP000681722"/>
    </source>
</evidence>
<gene>
    <name evidence="1" type="ORF">SRO942_LOCUS41246</name>
</gene>